<evidence type="ECO:0000256" key="4">
    <source>
        <dbReference type="ARBA" id="ARBA00022737"/>
    </source>
</evidence>
<feature type="domain" description="C2H2-type" evidence="13">
    <location>
        <begin position="376"/>
        <end position="403"/>
    </location>
</feature>
<dbReference type="FunFam" id="3.30.160.60:FF:001370">
    <property type="entry name" value="Zinc finger protein"/>
    <property type="match status" value="1"/>
</dbReference>
<keyword evidence="6" id="KW-0862">Zinc</keyword>
<evidence type="ECO:0000256" key="1">
    <source>
        <dbReference type="ARBA" id="ARBA00004123"/>
    </source>
</evidence>
<evidence type="ECO:0000256" key="10">
    <source>
        <dbReference type="ARBA" id="ARBA00023242"/>
    </source>
</evidence>
<dbReference type="VEuPathDB" id="VectorBase:BGLB008133"/>
<dbReference type="OrthoDB" id="10015593at2759"/>
<feature type="region of interest" description="Disordered" evidence="12">
    <location>
        <begin position="25"/>
        <end position="46"/>
    </location>
</feature>
<feature type="domain" description="C2H2-type" evidence="13">
    <location>
        <begin position="1119"/>
        <end position="1146"/>
    </location>
</feature>
<dbReference type="Proteomes" id="UP000076420">
    <property type="component" value="Unassembled WGS sequence"/>
</dbReference>
<accession>A0A2C9JU43</accession>
<dbReference type="InterPro" id="IPR036236">
    <property type="entry name" value="Znf_C2H2_sf"/>
</dbReference>
<protein>
    <recommendedName>
        <fullName evidence="13">C2H2-type domain-containing protein</fullName>
    </recommendedName>
</protein>
<name>A0A2C9JU43_BIOGL</name>
<feature type="domain" description="C2H2-type" evidence="13">
    <location>
        <begin position="982"/>
        <end position="1009"/>
    </location>
</feature>
<feature type="domain" description="C2H2-type" evidence="13">
    <location>
        <begin position="898"/>
        <end position="925"/>
    </location>
</feature>
<dbReference type="SUPFAM" id="SSF57667">
    <property type="entry name" value="beta-beta-alpha zinc fingers"/>
    <property type="match status" value="11"/>
</dbReference>
<dbReference type="VEuPathDB" id="VectorBase:BGLAX_041698"/>
<feature type="domain" description="C2H2-type" evidence="13">
    <location>
        <begin position="954"/>
        <end position="981"/>
    </location>
</feature>
<dbReference type="RefSeq" id="XP_013083263.2">
    <property type="nucleotide sequence ID" value="XM_013227809.2"/>
</dbReference>
<evidence type="ECO:0000259" key="13">
    <source>
        <dbReference type="PROSITE" id="PS50157"/>
    </source>
</evidence>
<feature type="domain" description="C2H2-type" evidence="13">
    <location>
        <begin position="290"/>
        <end position="317"/>
    </location>
</feature>
<feature type="domain" description="C2H2-type" evidence="13">
    <location>
        <begin position="1035"/>
        <end position="1062"/>
    </location>
</feature>
<feature type="domain" description="C2H2-type" evidence="13">
    <location>
        <begin position="141"/>
        <end position="168"/>
    </location>
</feature>
<keyword evidence="8" id="KW-0238">DNA-binding</keyword>
<organism evidence="14 15">
    <name type="scientific">Biomphalaria glabrata</name>
    <name type="common">Bloodfluke planorb</name>
    <name type="synonym">Freshwater snail</name>
    <dbReference type="NCBI Taxonomy" id="6526"/>
    <lineage>
        <taxon>Eukaryota</taxon>
        <taxon>Metazoa</taxon>
        <taxon>Spiralia</taxon>
        <taxon>Lophotrochozoa</taxon>
        <taxon>Mollusca</taxon>
        <taxon>Gastropoda</taxon>
        <taxon>Heterobranchia</taxon>
        <taxon>Euthyneura</taxon>
        <taxon>Panpulmonata</taxon>
        <taxon>Hygrophila</taxon>
        <taxon>Lymnaeoidea</taxon>
        <taxon>Planorbidae</taxon>
        <taxon>Biomphalaria</taxon>
    </lineage>
</organism>
<feature type="domain" description="C2H2-type" evidence="13">
    <location>
        <begin position="198"/>
        <end position="225"/>
    </location>
</feature>
<evidence type="ECO:0000256" key="7">
    <source>
        <dbReference type="ARBA" id="ARBA00023015"/>
    </source>
</evidence>
<evidence type="ECO:0000256" key="8">
    <source>
        <dbReference type="ARBA" id="ARBA00023125"/>
    </source>
</evidence>
<dbReference type="PANTHER" id="PTHR24379:SF121">
    <property type="entry name" value="C2H2-TYPE DOMAIN-CONTAINING PROTEIN"/>
    <property type="match status" value="1"/>
</dbReference>
<comment type="subcellular location">
    <subcellularLocation>
        <location evidence="1">Nucleus</location>
    </subcellularLocation>
</comment>
<evidence type="ECO:0000256" key="5">
    <source>
        <dbReference type="ARBA" id="ARBA00022771"/>
    </source>
</evidence>
<keyword evidence="5 11" id="KW-0863">Zinc-finger</keyword>
<dbReference type="STRING" id="6526.A0A2C9JU43"/>
<dbReference type="InterPro" id="IPR013087">
    <property type="entry name" value="Znf_C2H2_type"/>
</dbReference>
<dbReference type="FunFam" id="3.30.160.60:FF:000100">
    <property type="entry name" value="Zinc finger 45-like"/>
    <property type="match status" value="1"/>
</dbReference>
<gene>
    <name evidence="14" type="primary">106068448</name>
</gene>
<dbReference type="FunFam" id="3.30.160.60:FF:001182">
    <property type="entry name" value="Zinc finger, C2H2 type"/>
    <property type="match status" value="1"/>
</dbReference>
<feature type="region of interest" description="Disordered" evidence="12">
    <location>
        <begin position="797"/>
        <end position="828"/>
    </location>
</feature>
<comment type="similarity">
    <text evidence="2">Belongs to the krueppel C2H2-type zinc-finger protein family.</text>
</comment>
<dbReference type="PROSITE" id="PS00028">
    <property type="entry name" value="ZINC_FINGER_C2H2_1"/>
    <property type="match status" value="16"/>
</dbReference>
<keyword evidence="10" id="KW-0539">Nucleus</keyword>
<dbReference type="PROSITE" id="PS50157">
    <property type="entry name" value="ZINC_FINGER_C2H2_2"/>
    <property type="match status" value="20"/>
</dbReference>
<feature type="domain" description="C2H2-type" evidence="13">
    <location>
        <begin position="1063"/>
        <end position="1090"/>
    </location>
</feature>
<dbReference type="Pfam" id="PF00096">
    <property type="entry name" value="zf-C2H2"/>
    <property type="match status" value="7"/>
</dbReference>
<dbReference type="Gene3D" id="3.30.160.60">
    <property type="entry name" value="Classic Zinc Finger"/>
    <property type="match status" value="15"/>
</dbReference>
<keyword evidence="9" id="KW-0804">Transcription</keyword>
<dbReference type="FunFam" id="3.30.160.60:FF:000534">
    <property type="entry name" value="zinc finger protein 674"/>
    <property type="match status" value="1"/>
</dbReference>
<evidence type="ECO:0000256" key="6">
    <source>
        <dbReference type="ARBA" id="ARBA00022833"/>
    </source>
</evidence>
<dbReference type="GO" id="GO:0008270">
    <property type="term" value="F:zinc ion binding"/>
    <property type="evidence" value="ECO:0007669"/>
    <property type="project" value="UniProtKB-KW"/>
</dbReference>
<feature type="compositionally biased region" description="Polar residues" evidence="12">
    <location>
        <begin position="797"/>
        <end position="821"/>
    </location>
</feature>
<dbReference type="KEGG" id="bgt:106068448"/>
<dbReference type="GO" id="GO:0003690">
    <property type="term" value="F:double-stranded DNA binding"/>
    <property type="evidence" value="ECO:0007669"/>
    <property type="project" value="UniProtKB-ARBA"/>
</dbReference>
<feature type="domain" description="C2H2-type" evidence="13">
    <location>
        <begin position="170"/>
        <end position="197"/>
    </location>
</feature>
<feature type="domain" description="C2H2-type" evidence="13">
    <location>
        <begin position="432"/>
        <end position="459"/>
    </location>
</feature>
<evidence type="ECO:0000256" key="12">
    <source>
        <dbReference type="SAM" id="MobiDB-lite"/>
    </source>
</evidence>
<dbReference type="PANTHER" id="PTHR24379">
    <property type="entry name" value="KRAB AND ZINC FINGER DOMAIN-CONTAINING"/>
    <property type="match status" value="1"/>
</dbReference>
<evidence type="ECO:0000256" key="2">
    <source>
        <dbReference type="ARBA" id="ARBA00006991"/>
    </source>
</evidence>
<sequence>MSASVKVITTESEAGALQMFLVPDEFNSDSPEKPAEENEACDLNEHHYRQDNHTHSEAKDGNGLLQNEITPENESLKTEAQGTFDKPSRRSLRLKAGKKPLNYSIKSEVNDILDIEAHLSALVPAKKSTPTKKVNPDNKPFSCYLCGLKCKTAANLKQHEQTHTDVDRPFICGHCNYACKRKSDLKKHEETHGPSNAFKCLECDYSGKRLKYLKKHMRIHNRDSSFSCHICQYRCLSKSTFDKHLANHSSDDILSLTELKPFTCEHCSEGFENKWALNKHLETHSGNTPYFCVVCGAAFKSKEYLRKHENQHKPGKTSVVKSEPDDGMIVEIKVEQNENSNSSDATIILENNLNHTVEKLKKDTKLIIPRMKGGPIQCPMCIYSCSTKNLLRRHMRRHSDVKPYICTQCGAAFKRKDHLKVHKNTHNNARPHTCPHCSYGTHRKYRLKLHILTHQTVKPITCPSCDYRCRRYCELSYHMRNKHKVEVEGDSDVDQKVDSSADVELKCDKCDYTCDSVKRLKYHMARHENKTPHSCPHCDYKCSSRSSLSDHLLRHAGIKPCLCSVCGAAFRNTSRLNRHKLVHSDIKPYGCHFCDFSSRSKYNLKQHMLRHTDQERTRRRRKPKTQIPYISPMDTTTEIIKESFQSDLQPLINQLTSSAYLETISSKDLNPVFPDQQDPIKLTEHQLSLANQLFNRSISDLTMLRDQGSNSSFSFPGGSAMGQTSAYQDAYQQVNSLLSQNNTIAYSPGIAKNHPNFNYLDRNGGYAFSTPYIYNETVFPGSMGANMNFYMNPGTSSPLNSDTVSQSAAQNSVPLNHSSGSGLDEHPVLSPSAAELASNVNHKHENESSHMDNDDMVLSDDISVDIPSNSNDMSEEGEFFHRTSRKYGNSDNSSKPAHICFECGYIAVTKTMLQRHKLTHTDVKPFKCEQCEKAFKRRDHMKAHMRTHNSDKLFSCNICSFTSNRKYRLTIHEKTHSLESVFSCSVCETTYTTDEDLKEHLKTHEDGKVLECDKCDFKCADSEEFRSHSDGHKSFLCDKCSYVCRSSREFASHKKMHEDREELTCSICNYTCDSQKRLRYHMERHDNKTPLACTQCDYKCSSRSSLSDHILRHEGVKPFLCSDCGMSFRNVSRLNRHKLTHTDIKPHSCDYCSFSSRSRYNLKQHMSKHFK</sequence>
<dbReference type="AlphaFoldDB" id="A0A2C9JU43"/>
<feature type="domain" description="C2H2-type" evidence="13">
    <location>
        <begin position="1091"/>
        <end position="1118"/>
    </location>
</feature>
<keyword evidence="4" id="KW-0677">Repeat</keyword>
<evidence type="ECO:0000256" key="9">
    <source>
        <dbReference type="ARBA" id="ARBA00023163"/>
    </source>
</evidence>
<feature type="domain" description="C2H2-type" evidence="13">
    <location>
        <begin position="589"/>
        <end position="616"/>
    </location>
</feature>
<dbReference type="SMART" id="SM00355">
    <property type="entry name" value="ZnF_C2H2"/>
    <property type="match status" value="24"/>
</dbReference>
<feature type="domain" description="C2H2-type" evidence="13">
    <location>
        <begin position="561"/>
        <end position="588"/>
    </location>
</feature>
<evidence type="ECO:0000313" key="14">
    <source>
        <dbReference type="EnsemblMetazoa" id="BGLB008133-PB"/>
    </source>
</evidence>
<feature type="domain" description="C2H2-type" evidence="13">
    <location>
        <begin position="262"/>
        <end position="289"/>
    </location>
</feature>
<keyword evidence="7" id="KW-0805">Transcription regulation</keyword>
<feature type="domain" description="C2H2-type" evidence="13">
    <location>
        <begin position="926"/>
        <end position="953"/>
    </location>
</feature>
<dbReference type="EnsemblMetazoa" id="BGLB008133-RB">
    <property type="protein sequence ID" value="BGLB008133-PB"/>
    <property type="gene ID" value="BGLB008133"/>
</dbReference>
<proteinExistence type="inferred from homology"/>
<keyword evidence="3" id="KW-0479">Metal-binding</keyword>
<evidence type="ECO:0000256" key="11">
    <source>
        <dbReference type="PROSITE-ProRule" id="PRU00042"/>
    </source>
</evidence>
<feature type="domain" description="C2H2-type" evidence="13">
    <location>
        <begin position="533"/>
        <end position="560"/>
    </location>
</feature>
<evidence type="ECO:0000313" key="15">
    <source>
        <dbReference type="Proteomes" id="UP000076420"/>
    </source>
</evidence>
<dbReference type="GO" id="GO:0005634">
    <property type="term" value="C:nucleus"/>
    <property type="evidence" value="ECO:0007669"/>
    <property type="project" value="UniProtKB-SubCell"/>
</dbReference>
<evidence type="ECO:0000256" key="3">
    <source>
        <dbReference type="ARBA" id="ARBA00022723"/>
    </source>
</evidence>
<feature type="domain" description="C2H2-type" evidence="13">
    <location>
        <begin position="505"/>
        <end position="532"/>
    </location>
</feature>
<reference evidence="14" key="1">
    <citation type="submission" date="2020-05" db="UniProtKB">
        <authorList>
            <consortium name="EnsemblMetazoa"/>
        </authorList>
    </citation>
    <scope>IDENTIFICATION</scope>
    <source>
        <strain evidence="14">BB02</strain>
    </source>
</reference>
<feature type="domain" description="C2H2-type" evidence="13">
    <location>
        <begin position="404"/>
        <end position="431"/>
    </location>
</feature>